<dbReference type="SUPFAM" id="SSF54637">
    <property type="entry name" value="Thioesterase/thiol ester dehydrase-isomerase"/>
    <property type="match status" value="1"/>
</dbReference>
<dbReference type="EMBL" id="DMND01000128">
    <property type="protein sequence ID" value="HAN27865.1"/>
    <property type="molecule type" value="Genomic_DNA"/>
</dbReference>
<name>A0A3C1KMH6_9GAMM</name>
<dbReference type="InterPro" id="IPR039569">
    <property type="entry name" value="FAS1-like_DH_region"/>
</dbReference>
<dbReference type="Proteomes" id="UP000259273">
    <property type="component" value="Unassembled WGS sequence"/>
</dbReference>
<dbReference type="CDD" id="cd03441">
    <property type="entry name" value="R_hydratase_like"/>
    <property type="match status" value="1"/>
</dbReference>
<evidence type="ECO:0000313" key="2">
    <source>
        <dbReference type="EMBL" id="HAN27865.1"/>
    </source>
</evidence>
<gene>
    <name evidence="2" type="ORF">DCP75_09130</name>
</gene>
<dbReference type="Gene3D" id="3.10.129.10">
    <property type="entry name" value="Hotdog Thioesterase"/>
    <property type="match status" value="1"/>
</dbReference>
<dbReference type="Pfam" id="PF13452">
    <property type="entry name" value="FAS1_DH_region"/>
    <property type="match status" value="1"/>
</dbReference>
<reference evidence="2 3" key="1">
    <citation type="journal article" date="2018" name="Nat. Biotechnol.">
        <title>A standardized bacterial taxonomy based on genome phylogeny substantially revises the tree of life.</title>
        <authorList>
            <person name="Parks D.H."/>
            <person name="Chuvochina M."/>
            <person name="Waite D.W."/>
            <person name="Rinke C."/>
            <person name="Skarshewski A."/>
            <person name="Chaumeil P.A."/>
            <person name="Hugenholtz P."/>
        </authorList>
    </citation>
    <scope>NUCLEOTIDE SEQUENCE [LARGE SCALE GENOMIC DNA]</scope>
    <source>
        <strain evidence="2">UBA9158</strain>
    </source>
</reference>
<evidence type="ECO:0000313" key="3">
    <source>
        <dbReference type="Proteomes" id="UP000259273"/>
    </source>
</evidence>
<organism evidence="2 3">
    <name type="scientific">Haliea salexigens</name>
    <dbReference type="NCBI Taxonomy" id="287487"/>
    <lineage>
        <taxon>Bacteria</taxon>
        <taxon>Pseudomonadati</taxon>
        <taxon>Pseudomonadota</taxon>
        <taxon>Gammaproteobacteria</taxon>
        <taxon>Cellvibrionales</taxon>
        <taxon>Halieaceae</taxon>
        <taxon>Haliea</taxon>
    </lineage>
</organism>
<protein>
    <recommendedName>
        <fullName evidence="1">FAS1-like dehydratase domain-containing protein</fullName>
    </recommendedName>
</protein>
<sequence length="151" mass="17190">MTTLLSDELLANIGRQSTPQRELVTRRDIRKYAIATGNRQRKYLDGDQAPPMFHVALFWDVVELDELTPDGVSIDSLLPKFPLERAMAGGLKIDYLKPVYPGDWLTATRTLTNIYEKHGRSGPLIFYEVDMQIVNDAGEAVIREQTTRILR</sequence>
<proteinExistence type="predicted"/>
<evidence type="ECO:0000259" key="1">
    <source>
        <dbReference type="Pfam" id="PF13452"/>
    </source>
</evidence>
<comment type="caution">
    <text evidence="2">The sequence shown here is derived from an EMBL/GenBank/DDBJ whole genome shotgun (WGS) entry which is preliminary data.</text>
</comment>
<accession>A0A3C1KMH6</accession>
<dbReference type="AlphaFoldDB" id="A0A3C1KMH6"/>
<dbReference type="InterPro" id="IPR029069">
    <property type="entry name" value="HotDog_dom_sf"/>
</dbReference>
<feature type="domain" description="FAS1-like dehydratase" evidence="1">
    <location>
        <begin position="12"/>
        <end position="142"/>
    </location>
</feature>